<evidence type="ECO:0000256" key="7">
    <source>
        <dbReference type="PROSITE-ProRule" id="PRU10133"/>
    </source>
</evidence>
<dbReference type="SMART" id="SM00212">
    <property type="entry name" value="UBCc"/>
    <property type="match status" value="1"/>
</dbReference>
<dbReference type="PANTHER" id="PTHR24068">
    <property type="entry name" value="UBIQUITIN-CONJUGATING ENZYME E2"/>
    <property type="match status" value="1"/>
</dbReference>
<proteinExistence type="inferred from homology"/>
<evidence type="ECO:0000313" key="11">
    <source>
        <dbReference type="RefSeq" id="XP_016452915.1"/>
    </source>
</evidence>
<dbReference type="GO" id="GO:0005524">
    <property type="term" value="F:ATP binding"/>
    <property type="evidence" value="ECO:0007669"/>
    <property type="project" value="UniProtKB-UniRule"/>
</dbReference>
<evidence type="ECO:0000256" key="8">
    <source>
        <dbReference type="RuleBase" id="RU362109"/>
    </source>
</evidence>
<feature type="active site" description="Glycyl thioester intermediate" evidence="7">
    <location>
        <position position="86"/>
    </location>
</feature>
<accession>A0A1S3YLV4</accession>
<evidence type="ECO:0000256" key="2">
    <source>
        <dbReference type="ARBA" id="ARBA00004906"/>
    </source>
</evidence>
<dbReference type="Pfam" id="PF00179">
    <property type="entry name" value="UQ_con"/>
    <property type="match status" value="1"/>
</dbReference>
<dbReference type="PROSITE" id="PS50127">
    <property type="entry name" value="UBC_2"/>
    <property type="match status" value="1"/>
</dbReference>
<dbReference type="PaxDb" id="4097-A0A1S3YLV4"/>
<dbReference type="RefSeq" id="XP_016452915.1">
    <property type="nucleotide sequence ID" value="XM_016597429.1"/>
</dbReference>
<gene>
    <name evidence="11 12" type="primary">LOC107777419</name>
</gene>
<evidence type="ECO:0000256" key="5">
    <source>
        <dbReference type="ARBA" id="ARBA00022786"/>
    </source>
</evidence>
<dbReference type="GO" id="GO:0061631">
    <property type="term" value="F:ubiquitin conjugating enzyme activity"/>
    <property type="evidence" value="ECO:0007669"/>
    <property type="project" value="UniProtKB-EC"/>
</dbReference>
<reference key="1">
    <citation type="journal article" date="2014" name="Nat. Commun.">
        <title>The tobacco genome sequence and its comparison with those of tomato and potato.</title>
        <authorList>
            <person name="Sierro N."/>
            <person name="Battey J.N."/>
            <person name="Ouadi S."/>
            <person name="Bakaher N."/>
            <person name="Bovet L."/>
            <person name="Willig A."/>
            <person name="Goepfert S."/>
            <person name="Peitsch M.C."/>
            <person name="Ivanov N.V."/>
        </authorList>
    </citation>
    <scope>NUCLEOTIDE SEQUENCE [LARGE SCALE GENOMIC DNA]</scope>
    <source>
        <strain>cv. TN90</strain>
    </source>
</reference>
<evidence type="ECO:0000313" key="12">
    <source>
        <dbReference type="RefSeq" id="XP_016452916.1"/>
    </source>
</evidence>
<comment type="catalytic activity">
    <reaction evidence="1">
        <text>S-ubiquitinyl-[E1 ubiquitin-activating enzyme]-L-cysteine + [E2 ubiquitin-conjugating enzyme]-L-cysteine = [E1 ubiquitin-activating enzyme]-L-cysteine + S-ubiquitinyl-[E2 ubiquitin-conjugating enzyme]-L-cysteine.</text>
        <dbReference type="EC" id="2.3.2.23"/>
    </reaction>
</comment>
<keyword evidence="3" id="KW-0808">Transferase</keyword>
<feature type="domain" description="UBC core" evidence="9">
    <location>
        <begin position="1"/>
        <end position="151"/>
    </location>
</feature>
<dbReference type="FunFam" id="3.10.110.10:FF:000101">
    <property type="entry name" value="Ubiquitin-conjugating enzyme E2 D2"/>
    <property type="match status" value="1"/>
</dbReference>
<reference evidence="11 12" key="2">
    <citation type="submission" date="2025-04" db="UniProtKB">
        <authorList>
            <consortium name="RefSeq"/>
        </authorList>
    </citation>
    <scope>IDENTIFICATION</scope>
</reference>
<dbReference type="SMR" id="A0A1S3YLV4"/>
<evidence type="ECO:0000256" key="1">
    <source>
        <dbReference type="ARBA" id="ARBA00000485"/>
    </source>
</evidence>
<dbReference type="InterPro" id="IPR000608">
    <property type="entry name" value="UBC"/>
</dbReference>
<dbReference type="KEGG" id="nta:107777419"/>
<dbReference type="InterPro" id="IPR023313">
    <property type="entry name" value="UBQ-conjugating_AS"/>
</dbReference>
<dbReference type="AlphaFoldDB" id="A0A1S3YLV4"/>
<dbReference type="RefSeq" id="XP_016452916.1">
    <property type="nucleotide sequence ID" value="XM_016597430.1"/>
</dbReference>
<keyword evidence="6 8" id="KW-0067">ATP-binding</keyword>
<sequence>MASKRILKELEALVKDPPVFCTLGPVAADDLFHWEATIIGPPDSPYAGGMFLVTIHFLPDYPFKPPKIAFRTKVFHPNINSNGSLCLDVLKEQWSPALTISTVIQKVCSWDKRGVKKSRPFIFKIIECNFLYLAKDPWMTKKGYFISFYCT</sequence>
<comment type="similarity">
    <text evidence="8">Belongs to the ubiquitin-conjugating enzyme family.</text>
</comment>
<name>A0A1S3YLV4_TOBAC</name>
<dbReference type="GO" id="GO:0005634">
    <property type="term" value="C:nucleus"/>
    <property type="evidence" value="ECO:0000318"/>
    <property type="project" value="GO_Central"/>
</dbReference>
<dbReference type="OrthoDB" id="1479104at2759"/>
<dbReference type="OMA" id="RTWTRTY"/>
<dbReference type="GeneID" id="107777419"/>
<organism evidence="11">
    <name type="scientific">Nicotiana tabacum</name>
    <name type="common">Common tobacco</name>
    <dbReference type="NCBI Taxonomy" id="4097"/>
    <lineage>
        <taxon>Eukaryota</taxon>
        <taxon>Viridiplantae</taxon>
        <taxon>Streptophyta</taxon>
        <taxon>Embryophyta</taxon>
        <taxon>Tracheophyta</taxon>
        <taxon>Spermatophyta</taxon>
        <taxon>Magnoliopsida</taxon>
        <taxon>eudicotyledons</taxon>
        <taxon>Gunneridae</taxon>
        <taxon>Pentapetalae</taxon>
        <taxon>asterids</taxon>
        <taxon>lamiids</taxon>
        <taxon>Solanales</taxon>
        <taxon>Solanaceae</taxon>
        <taxon>Nicotianoideae</taxon>
        <taxon>Nicotianeae</taxon>
        <taxon>Nicotiana</taxon>
    </lineage>
</organism>
<dbReference type="STRING" id="4097.A0A1S3YLV4"/>
<evidence type="ECO:0000256" key="3">
    <source>
        <dbReference type="ARBA" id="ARBA00022679"/>
    </source>
</evidence>
<evidence type="ECO:0000256" key="4">
    <source>
        <dbReference type="ARBA" id="ARBA00022741"/>
    </source>
</evidence>
<comment type="pathway">
    <text evidence="2">Protein modification; protein ubiquitination.</text>
</comment>
<dbReference type="InterPro" id="IPR016135">
    <property type="entry name" value="UBQ-conjugating_enzyme/RWD"/>
</dbReference>
<keyword evidence="4 8" id="KW-0547">Nucleotide-binding</keyword>
<dbReference type="Proteomes" id="UP000790787">
    <property type="component" value="Chromosome 1"/>
</dbReference>
<dbReference type="SUPFAM" id="SSF54495">
    <property type="entry name" value="UBC-like"/>
    <property type="match status" value="1"/>
</dbReference>
<dbReference type="Gene3D" id="3.10.110.10">
    <property type="entry name" value="Ubiquitin Conjugating Enzyme"/>
    <property type="match status" value="1"/>
</dbReference>
<protein>
    <submittedName>
        <fullName evidence="11 12">Ubiquitin-conjugating enzyme E2 28 isoform X1</fullName>
    </submittedName>
</protein>
<dbReference type="GO" id="GO:0006511">
    <property type="term" value="P:ubiquitin-dependent protein catabolic process"/>
    <property type="evidence" value="ECO:0000318"/>
    <property type="project" value="GO_Central"/>
</dbReference>
<dbReference type="PROSITE" id="PS00183">
    <property type="entry name" value="UBC_1"/>
    <property type="match status" value="1"/>
</dbReference>
<evidence type="ECO:0000259" key="9">
    <source>
        <dbReference type="PROSITE" id="PS50127"/>
    </source>
</evidence>
<dbReference type="GO" id="GO:0000209">
    <property type="term" value="P:protein polyubiquitination"/>
    <property type="evidence" value="ECO:0000318"/>
    <property type="project" value="GO_Central"/>
</dbReference>
<keyword evidence="5 8" id="KW-0833">Ubl conjugation pathway</keyword>
<keyword evidence="10" id="KW-1185">Reference proteome</keyword>
<evidence type="ECO:0000313" key="10">
    <source>
        <dbReference type="Proteomes" id="UP000790787"/>
    </source>
</evidence>
<evidence type="ECO:0000256" key="6">
    <source>
        <dbReference type="ARBA" id="ARBA00022840"/>
    </source>
</evidence>